<evidence type="ECO:0000256" key="1">
    <source>
        <dbReference type="SAM" id="Phobius"/>
    </source>
</evidence>
<dbReference type="EMBL" id="JBIYEW010000003">
    <property type="protein sequence ID" value="MFK4640092.1"/>
    <property type="molecule type" value="Genomic_DNA"/>
</dbReference>
<dbReference type="Proteomes" id="UP001620520">
    <property type="component" value="Unassembled WGS sequence"/>
</dbReference>
<accession>A0ABW8N933</accession>
<proteinExistence type="predicted"/>
<keyword evidence="1" id="KW-1133">Transmembrane helix</keyword>
<keyword evidence="3" id="KW-1185">Reference proteome</keyword>
<evidence type="ECO:0000313" key="3">
    <source>
        <dbReference type="Proteomes" id="UP001620520"/>
    </source>
</evidence>
<comment type="caution">
    <text evidence="2">The sequence shown here is derived from an EMBL/GenBank/DDBJ whole genome shotgun (WGS) entry which is preliminary data.</text>
</comment>
<name>A0ABW8N933_9MICC</name>
<evidence type="ECO:0000313" key="2">
    <source>
        <dbReference type="EMBL" id="MFK4640092.1"/>
    </source>
</evidence>
<sequence length="92" mass="9768">MFKLPTLTAKLRVSIVIAFGVALLVWFASGALTGHGVTKAAHLDLQNTADGGFRFGLDIANGAILGMLLAIGFIVSLANLIRVYRKRMHTGS</sequence>
<organism evidence="2 3">
    <name type="scientific">Paenarthrobacter histidinolovorans</name>
    <dbReference type="NCBI Taxonomy" id="43664"/>
    <lineage>
        <taxon>Bacteria</taxon>
        <taxon>Bacillati</taxon>
        <taxon>Actinomycetota</taxon>
        <taxon>Actinomycetes</taxon>
        <taxon>Micrococcales</taxon>
        <taxon>Micrococcaceae</taxon>
        <taxon>Paenarthrobacter</taxon>
    </lineage>
</organism>
<protein>
    <submittedName>
        <fullName evidence="2">Uncharacterized protein</fullName>
    </submittedName>
</protein>
<reference evidence="2 3" key="1">
    <citation type="submission" date="2024-10" db="EMBL/GenBank/DDBJ databases">
        <title>Novel secondary metabolite-producing bacteria for plant disease control.</title>
        <authorList>
            <person name="Chevrette M."/>
        </authorList>
    </citation>
    <scope>NUCLEOTIDE SEQUENCE [LARGE SCALE GENOMIC DNA]</scope>
    <source>
        <strain evidence="2 3">J30 TE3557</strain>
    </source>
</reference>
<feature type="transmembrane region" description="Helical" evidence="1">
    <location>
        <begin position="64"/>
        <end position="84"/>
    </location>
</feature>
<keyword evidence="1" id="KW-0812">Transmembrane</keyword>
<dbReference type="RefSeq" id="WP_404594861.1">
    <property type="nucleotide sequence ID" value="NZ_JBIYEW010000003.1"/>
</dbReference>
<gene>
    <name evidence="2" type="ORF">ABIA52_002981</name>
</gene>
<keyword evidence="1" id="KW-0472">Membrane</keyword>